<dbReference type="GeneID" id="94192104"/>
<gene>
    <name evidence="2" type="ORF">BcabD6B2_00560</name>
</gene>
<dbReference type="EMBL" id="BPLF01000001">
    <property type="protein sequence ID" value="GIX60621.1"/>
    <property type="molecule type" value="Genomic_DNA"/>
</dbReference>
<keyword evidence="1" id="KW-1133">Transmembrane helix</keyword>
<dbReference type="Proteomes" id="UP001497744">
    <property type="component" value="Unassembled WGS sequence"/>
</dbReference>
<keyword evidence="3" id="KW-1185">Reference proteome</keyword>
<keyword evidence="1" id="KW-0812">Transmembrane</keyword>
<comment type="caution">
    <text evidence="2">The sequence shown here is derived from an EMBL/GenBank/DDBJ whole genome shotgun (WGS) entry which is preliminary data.</text>
</comment>
<evidence type="ECO:0000313" key="3">
    <source>
        <dbReference type="Proteomes" id="UP001497744"/>
    </source>
</evidence>
<name>A0AAV4LLI2_BABCB</name>
<evidence type="ECO:0000313" key="2">
    <source>
        <dbReference type="EMBL" id="GIX60621.1"/>
    </source>
</evidence>
<organism evidence="2 3">
    <name type="scientific">Babesia caballi</name>
    <dbReference type="NCBI Taxonomy" id="5871"/>
    <lineage>
        <taxon>Eukaryota</taxon>
        <taxon>Sar</taxon>
        <taxon>Alveolata</taxon>
        <taxon>Apicomplexa</taxon>
        <taxon>Aconoidasida</taxon>
        <taxon>Piroplasmida</taxon>
        <taxon>Babesiidae</taxon>
        <taxon>Babesia</taxon>
    </lineage>
</organism>
<keyword evidence="1" id="KW-0472">Membrane</keyword>
<reference evidence="2 3" key="1">
    <citation type="submission" date="2021-06" db="EMBL/GenBank/DDBJ databases">
        <title>Genome sequence of Babesia caballi.</title>
        <authorList>
            <person name="Yamagishi J."/>
            <person name="Kidaka T."/>
            <person name="Ochi A."/>
        </authorList>
    </citation>
    <scope>NUCLEOTIDE SEQUENCE [LARGE SCALE GENOMIC DNA]</scope>
    <source>
        <strain evidence="2">USDA-D6B2</strain>
    </source>
</reference>
<dbReference type="AlphaFoldDB" id="A0AAV4LLI2"/>
<protein>
    <submittedName>
        <fullName evidence="2">Variant erythrocyte surface antigen-1 family protein</fullName>
    </submittedName>
</protein>
<accession>A0AAV4LLI2</accession>
<sequence length="905" mass="99515">MSTKKLTDCPSNLKEAIDWILRVTGKDTVGGSQNGSSQLADAVSKLLEGVQSSSPGLKEKLDEIKGALSSGPNNGIIGALAEGLAKFKEGIKSMNYNSAYESLEWGTFFQDAPTASTGSKTPPEVGAKIFLACLPMIFSVLSYLYWRCSEKGGWTEMKLWGSTPLQFFMESVGFDPDKHLDTGKNGQQVATAFQSFDGFSDAVSKTDEKGFPGFLSALLMNVPTNSVSYTPSKAFVGLHIAAQVYFTHKRSTSPTASPSPPSSIRTMLYWLSGLTITPQFGELLQHIHSMFPSGHISVAISGSYNVDEKLTPSDLIGYLIASSISSCRVLRTIQGRTISGDPLMHNIYCNSEFAYSSSGPALFNALSNYMYALQFQLYFLYAQCASTYSHSCGWRGCKYGSTVNSKNVTSHICSAGCNQQNVHINGDHTSGSRTCKHSDCSNNSPLQAFLSDELTGFRRDPAELSNHFSFFPGSGCHVPMGFSGNLRTDTKPGGNIYRSLEPFCGGSNTPLRQLCEKVGCLTKRTPRTLGDLFGFIWHLNGQLFSSRSVITSLDQAIQSQPKTLESLFSKFETVLKTLRPKPLPAPVTASQFGLSDSLKSIANSLPFWEYLFDHKLADGLPGKLFDVTQHCHKVEANQYKHESADPTSSIPNHNCSQHAADLWSLYHPVGSEPGGTNTDPYKACRDKSCGGYLEPLILTYGATFASSFAPTYLSWMAYLTDDLHEWLSQMLDEFNTIDCENCNHSCTNEKSCHARSNQCACPSVVLCSGVLPLLYRYGFIFTDASLLNGWTYEIGIGWQKHDSTKRSCSKFSTQLSNVLAENAPLHNLLLAIDEFLYYVRFRFMSLVSSFWLCSLAILLYFIFYGIDVLHFKSHVHFPSSHKVPPIGLLTTGKAPALTKLTYYMP</sequence>
<proteinExistence type="predicted"/>
<evidence type="ECO:0000256" key="1">
    <source>
        <dbReference type="SAM" id="Phobius"/>
    </source>
</evidence>
<dbReference type="RefSeq" id="XP_067712692.1">
    <property type="nucleotide sequence ID" value="XM_067856591.1"/>
</dbReference>
<feature type="transmembrane region" description="Helical" evidence="1">
    <location>
        <begin position="843"/>
        <end position="863"/>
    </location>
</feature>